<dbReference type="SUPFAM" id="SSF51011">
    <property type="entry name" value="Glycosyl hydrolase domain"/>
    <property type="match status" value="1"/>
</dbReference>
<dbReference type="Gene3D" id="3.20.20.80">
    <property type="entry name" value="Glycosidases"/>
    <property type="match status" value="1"/>
</dbReference>
<dbReference type="EC" id="3.2.1.177" evidence="6"/>
<comment type="similarity">
    <text evidence="1 2">Belongs to the glycosyl hydrolase 31 family.</text>
</comment>
<organism evidence="6 7">
    <name type="scientific">Pigmentiphaga humi</name>
    <dbReference type="NCBI Taxonomy" id="2478468"/>
    <lineage>
        <taxon>Bacteria</taxon>
        <taxon>Pseudomonadati</taxon>
        <taxon>Pseudomonadota</taxon>
        <taxon>Betaproteobacteria</taxon>
        <taxon>Burkholderiales</taxon>
        <taxon>Alcaligenaceae</taxon>
        <taxon>Pigmentiphaga</taxon>
    </lineage>
</organism>
<sequence>MPLQFDSSRYQRLESLSINTSNSVSVHFTTDQGQALLVEASAPGVFRLSIGTPAATGKPASGSAARAAALHDLLARPEAIGDAVVEQVELEGQPGFRIVQGEHALEIATQPLRLALYRKGQKILASSADADLYALGTEDAAAPASWTLAFDLEPAEAVYGLGESTIMLDRRAERVESDEPGSRALPLAWSPRGWGVYVNTVEPVVHDVCLEEFAPDSYVLTIADAQLDLFLFVGEPGEILNQYTQLTGRAGQPSLWSMGTWLHQAAGTDAAQLAGVARQMRERGVPFDAVSLQPPAAWEARAKLNLEWDASRFPDPRQVLGEFKALDLKVCTPGFPGVQTQNPMFAELEDKGWLLVDEDSGAAHVFDGVPATAGAPFGLLDLTHRDVWSFWRDKVRQIMDEGVDAVSCDVQLDIPDQVGARNGDTGARLRTIYPMLAKRCLFEAAAWNRTPPEGAVWTRDLFPTAQRQPMQASVPVPNTWEGLAESLRAALTNGASGLPAHAHDIGSPDHPLDGMTPELYLRWLAAGVFSSHLRLHAVPGLLPWDFGEEALQHAQTLMQWRYRLIPYVLGVIEDAARTGLPVQRSMALSFPDDAEAHAHELQYLLGPALLVAPAVQPGNQIRVYFPKGEAWWDLNTGWRYEGGTTWTFECGLDRLPIFGREGHMLCLGPAAQHTGEFNSARLLDEVWLFGMPVHNPSVMRNKIRVMQMQGSSYAKGLEGLKILPSEGLEVKRRGAEVRISRAR</sequence>
<evidence type="ECO:0000259" key="4">
    <source>
        <dbReference type="Pfam" id="PF13802"/>
    </source>
</evidence>
<dbReference type="InterPro" id="IPR017853">
    <property type="entry name" value="GH"/>
</dbReference>
<feature type="domain" description="Glycoside hydrolase family 31 TIM barrel" evidence="3">
    <location>
        <begin position="253"/>
        <end position="568"/>
    </location>
</feature>
<keyword evidence="2 6" id="KW-0326">Glycosidase</keyword>
<feature type="domain" description="Glycosyl hydrolase family 31 C-terminal" evidence="5">
    <location>
        <begin position="579"/>
        <end position="665"/>
    </location>
</feature>
<dbReference type="OrthoDB" id="176168at2"/>
<dbReference type="GO" id="GO:0030246">
    <property type="term" value="F:carbohydrate binding"/>
    <property type="evidence" value="ECO:0007669"/>
    <property type="project" value="InterPro"/>
</dbReference>
<evidence type="ECO:0000256" key="1">
    <source>
        <dbReference type="ARBA" id="ARBA00007806"/>
    </source>
</evidence>
<dbReference type="Pfam" id="PF01055">
    <property type="entry name" value="Glyco_hydro_31_2nd"/>
    <property type="match status" value="1"/>
</dbReference>
<dbReference type="PANTHER" id="PTHR43863:SF2">
    <property type="entry name" value="MALTASE-GLUCOAMYLASE"/>
    <property type="match status" value="1"/>
</dbReference>
<dbReference type="InterPro" id="IPR051816">
    <property type="entry name" value="Glycosyl_Hydrolase_31"/>
</dbReference>
<dbReference type="GO" id="GO:0061634">
    <property type="term" value="F:alpha-D-xyloside xylohydrolase"/>
    <property type="evidence" value="ECO:0007669"/>
    <property type="project" value="UniProtKB-EC"/>
</dbReference>
<dbReference type="AlphaFoldDB" id="A0A3P4B4F4"/>
<accession>A0A3P4B4F4</accession>
<evidence type="ECO:0000259" key="5">
    <source>
        <dbReference type="Pfam" id="PF21365"/>
    </source>
</evidence>
<reference evidence="6 7" key="1">
    <citation type="submission" date="2018-10" db="EMBL/GenBank/DDBJ databases">
        <authorList>
            <person name="Criscuolo A."/>
        </authorList>
    </citation>
    <scope>NUCLEOTIDE SEQUENCE [LARGE SCALE GENOMIC DNA]</scope>
    <source>
        <strain evidence="6">DnA1</strain>
    </source>
</reference>
<dbReference type="PANTHER" id="PTHR43863">
    <property type="entry name" value="HYDROLASE, PUTATIVE (AFU_ORTHOLOGUE AFUA_1G03140)-RELATED"/>
    <property type="match status" value="1"/>
</dbReference>
<gene>
    <name evidence="6" type="primary">yicI</name>
    <name evidence="6" type="ORF">PIGHUM_02102</name>
</gene>
<dbReference type="Pfam" id="PF13802">
    <property type="entry name" value="Gal_mutarotas_2"/>
    <property type="match status" value="1"/>
</dbReference>
<dbReference type="Gene3D" id="2.60.40.1180">
    <property type="entry name" value="Golgi alpha-mannosidase II"/>
    <property type="match status" value="1"/>
</dbReference>
<dbReference type="EMBL" id="UWPJ01000017">
    <property type="protein sequence ID" value="VCU70035.1"/>
    <property type="molecule type" value="Genomic_DNA"/>
</dbReference>
<dbReference type="InterPro" id="IPR013780">
    <property type="entry name" value="Glyco_hydro_b"/>
</dbReference>
<name>A0A3P4B4F4_9BURK</name>
<evidence type="ECO:0000313" key="7">
    <source>
        <dbReference type="Proteomes" id="UP000277294"/>
    </source>
</evidence>
<keyword evidence="7" id="KW-1185">Reference proteome</keyword>
<dbReference type="InterPro" id="IPR048395">
    <property type="entry name" value="Glyco_hydro_31_C"/>
</dbReference>
<dbReference type="Pfam" id="PF21365">
    <property type="entry name" value="Glyco_hydro_31_3rd"/>
    <property type="match status" value="1"/>
</dbReference>
<protein>
    <submittedName>
        <fullName evidence="6">Alpha-xylosidase</fullName>
        <ecNumber evidence="6">3.2.1.177</ecNumber>
    </submittedName>
</protein>
<keyword evidence="2 6" id="KW-0378">Hydrolase</keyword>
<dbReference type="SUPFAM" id="SSF51445">
    <property type="entry name" value="(Trans)glycosidases"/>
    <property type="match status" value="1"/>
</dbReference>
<dbReference type="GO" id="GO:0005975">
    <property type="term" value="P:carbohydrate metabolic process"/>
    <property type="evidence" value="ECO:0007669"/>
    <property type="project" value="InterPro"/>
</dbReference>
<dbReference type="InterPro" id="IPR011013">
    <property type="entry name" value="Gal_mutarotase_sf_dom"/>
</dbReference>
<dbReference type="Gene3D" id="2.60.40.1760">
    <property type="entry name" value="glycosyl hydrolase (family 31)"/>
    <property type="match status" value="1"/>
</dbReference>
<dbReference type="CDD" id="cd14752">
    <property type="entry name" value="GH31_N"/>
    <property type="match status" value="1"/>
</dbReference>
<dbReference type="RefSeq" id="WP_124079554.1">
    <property type="nucleotide sequence ID" value="NZ_UWPJ01000017.1"/>
</dbReference>
<evidence type="ECO:0000313" key="6">
    <source>
        <dbReference type="EMBL" id="VCU70035.1"/>
    </source>
</evidence>
<dbReference type="InterPro" id="IPR025887">
    <property type="entry name" value="Glyco_hydro_31_N_dom"/>
</dbReference>
<proteinExistence type="inferred from homology"/>
<dbReference type="Proteomes" id="UP000277294">
    <property type="component" value="Unassembled WGS sequence"/>
</dbReference>
<evidence type="ECO:0000256" key="2">
    <source>
        <dbReference type="RuleBase" id="RU361185"/>
    </source>
</evidence>
<evidence type="ECO:0000259" key="3">
    <source>
        <dbReference type="Pfam" id="PF01055"/>
    </source>
</evidence>
<dbReference type="InterPro" id="IPR000322">
    <property type="entry name" value="Glyco_hydro_31_TIM"/>
</dbReference>
<dbReference type="SUPFAM" id="SSF74650">
    <property type="entry name" value="Galactose mutarotase-like"/>
    <property type="match status" value="1"/>
</dbReference>
<feature type="domain" description="Glycoside hydrolase family 31 N-terminal" evidence="4">
    <location>
        <begin position="91"/>
        <end position="203"/>
    </location>
</feature>